<reference evidence="5 6" key="1">
    <citation type="submission" date="2019-08" db="EMBL/GenBank/DDBJ databases">
        <title>Draft genome sequences of two oriental melons (Cucumis melo L. var makuwa).</title>
        <authorList>
            <person name="Kwon S.-Y."/>
        </authorList>
    </citation>
    <scope>NUCLEOTIDE SEQUENCE [LARGE SCALE GENOMIC DNA]</scope>
    <source>
        <strain evidence="6">cv. Chang Bougi</strain>
        <strain evidence="5">cv. SW 3</strain>
        <tissue evidence="4">Leaf</tissue>
    </source>
</reference>
<dbReference type="Pfam" id="PF17919">
    <property type="entry name" value="RT_RNaseH_2"/>
    <property type="match status" value="1"/>
</dbReference>
<dbReference type="InterPro" id="IPR050951">
    <property type="entry name" value="Retrovirus_Pol_polyprotein"/>
</dbReference>
<dbReference type="InterPro" id="IPR043128">
    <property type="entry name" value="Rev_trsase/Diguanyl_cyclase"/>
</dbReference>
<dbReference type="Proteomes" id="UP000321393">
    <property type="component" value="Unassembled WGS sequence"/>
</dbReference>
<evidence type="ECO:0000256" key="1">
    <source>
        <dbReference type="ARBA" id="ARBA00023268"/>
    </source>
</evidence>
<dbReference type="PANTHER" id="PTHR37984">
    <property type="entry name" value="PROTEIN CBG26694"/>
    <property type="match status" value="1"/>
</dbReference>
<keyword evidence="1" id="KW-0511">Multifunctional enzyme</keyword>
<proteinExistence type="predicted"/>
<gene>
    <name evidence="4" type="ORF">E5676_scaffold157G00080</name>
    <name evidence="3" type="ORF">E6C27_scaffold455G00080</name>
</gene>
<dbReference type="SUPFAM" id="SSF56672">
    <property type="entry name" value="DNA/RNA polymerases"/>
    <property type="match status" value="1"/>
</dbReference>
<dbReference type="InterPro" id="IPR041577">
    <property type="entry name" value="RT_RNaseH_2"/>
</dbReference>
<dbReference type="EMBL" id="SSTE01005050">
    <property type="protein sequence ID" value="KAA0061185.1"/>
    <property type="molecule type" value="Genomic_DNA"/>
</dbReference>
<evidence type="ECO:0000313" key="6">
    <source>
        <dbReference type="Proteomes" id="UP000321947"/>
    </source>
</evidence>
<organism evidence="4 6">
    <name type="scientific">Cucumis melo var. makuwa</name>
    <name type="common">Oriental melon</name>
    <dbReference type="NCBI Taxonomy" id="1194695"/>
    <lineage>
        <taxon>Eukaryota</taxon>
        <taxon>Viridiplantae</taxon>
        <taxon>Streptophyta</taxon>
        <taxon>Embryophyta</taxon>
        <taxon>Tracheophyta</taxon>
        <taxon>Spermatophyta</taxon>
        <taxon>Magnoliopsida</taxon>
        <taxon>eudicotyledons</taxon>
        <taxon>Gunneridae</taxon>
        <taxon>Pentapetalae</taxon>
        <taxon>rosids</taxon>
        <taxon>fabids</taxon>
        <taxon>Cucurbitales</taxon>
        <taxon>Cucurbitaceae</taxon>
        <taxon>Benincaseae</taxon>
        <taxon>Cucumis</taxon>
    </lineage>
</organism>
<dbReference type="InterPro" id="IPR043502">
    <property type="entry name" value="DNA/RNA_pol_sf"/>
</dbReference>
<feature type="domain" description="Reverse transcriptase/retrotransposon-derived protein RNase H-like" evidence="2">
    <location>
        <begin position="75"/>
        <end position="140"/>
    </location>
</feature>
<dbReference type="Gene3D" id="3.30.70.270">
    <property type="match status" value="1"/>
</dbReference>
<protein>
    <submittedName>
        <fullName evidence="4">Retrovirus-related Pol polyprotein from transposon 412 family</fullName>
    </submittedName>
</protein>
<dbReference type="PANTHER" id="PTHR37984:SF5">
    <property type="entry name" value="PROTEIN NYNRIN-LIKE"/>
    <property type="match status" value="1"/>
</dbReference>
<name>A0A5D3C349_CUCMM</name>
<comment type="caution">
    <text evidence="4">The sequence shown here is derived from an EMBL/GenBank/DDBJ whole genome shotgun (WGS) entry which is preliminary data.</text>
</comment>
<evidence type="ECO:0000259" key="2">
    <source>
        <dbReference type="Pfam" id="PF17919"/>
    </source>
</evidence>
<dbReference type="Proteomes" id="UP000321947">
    <property type="component" value="Unassembled WGS sequence"/>
</dbReference>
<evidence type="ECO:0000313" key="5">
    <source>
        <dbReference type="Proteomes" id="UP000321393"/>
    </source>
</evidence>
<dbReference type="EMBL" id="SSTD01013559">
    <property type="protein sequence ID" value="TYK06237.1"/>
    <property type="molecule type" value="Genomic_DNA"/>
</dbReference>
<accession>A0A5D3C349</accession>
<evidence type="ECO:0000313" key="3">
    <source>
        <dbReference type="EMBL" id="KAA0061185.1"/>
    </source>
</evidence>
<dbReference type="OrthoDB" id="2020560at2759"/>
<dbReference type="GO" id="GO:0003824">
    <property type="term" value="F:catalytic activity"/>
    <property type="evidence" value="ECO:0007669"/>
    <property type="project" value="UniProtKB-KW"/>
</dbReference>
<dbReference type="STRING" id="1194695.A0A5D3C349"/>
<sequence length="141" mass="16072">MVREKIMLGHKISHAGLEVELVKIDVVSKLSPLSDFKPLRSFLGHAESYRRFIQRFSQISKPLSNQLFIDQPYDFDEKCNQAFQIIKDALTSTSIFITQDSSQQFKLMSNMTDVAVVAMLGQKKDKVIHSIYYAGKIVNEA</sequence>
<evidence type="ECO:0000313" key="4">
    <source>
        <dbReference type="EMBL" id="TYK06237.1"/>
    </source>
</evidence>
<dbReference type="AlphaFoldDB" id="A0A5D3C349"/>